<dbReference type="Proteomes" id="UP000250043">
    <property type="component" value="Unassembled WGS sequence"/>
</dbReference>
<proteinExistence type="predicted"/>
<organism evidence="1 2">
    <name type="scientific">Obba rivulosa</name>
    <dbReference type="NCBI Taxonomy" id="1052685"/>
    <lineage>
        <taxon>Eukaryota</taxon>
        <taxon>Fungi</taxon>
        <taxon>Dikarya</taxon>
        <taxon>Basidiomycota</taxon>
        <taxon>Agaricomycotina</taxon>
        <taxon>Agaricomycetes</taxon>
        <taxon>Polyporales</taxon>
        <taxon>Gelatoporiaceae</taxon>
        <taxon>Obba</taxon>
    </lineage>
</organism>
<keyword evidence="2" id="KW-1185">Reference proteome</keyword>
<dbReference type="EMBL" id="KV722569">
    <property type="protein sequence ID" value="OCH85677.1"/>
    <property type="molecule type" value="Genomic_DNA"/>
</dbReference>
<gene>
    <name evidence="1" type="ORF">OBBRIDRAFT_293458</name>
</gene>
<evidence type="ECO:0000313" key="1">
    <source>
        <dbReference type="EMBL" id="OCH85677.1"/>
    </source>
</evidence>
<reference evidence="1 2" key="1">
    <citation type="submission" date="2016-07" db="EMBL/GenBank/DDBJ databases">
        <title>Draft genome of the white-rot fungus Obba rivulosa 3A-2.</title>
        <authorList>
            <consortium name="DOE Joint Genome Institute"/>
            <person name="Miettinen O."/>
            <person name="Riley R."/>
            <person name="Acob R."/>
            <person name="Barry K."/>
            <person name="Cullen D."/>
            <person name="De Vries R."/>
            <person name="Hainaut M."/>
            <person name="Hatakka A."/>
            <person name="Henrissat B."/>
            <person name="Hilden K."/>
            <person name="Kuo R."/>
            <person name="Labutti K."/>
            <person name="Lipzen A."/>
            <person name="Makela M.R."/>
            <person name="Sandor L."/>
            <person name="Spatafora J.W."/>
            <person name="Grigoriev I.V."/>
            <person name="Hibbett D.S."/>
        </authorList>
    </citation>
    <scope>NUCLEOTIDE SEQUENCE [LARGE SCALE GENOMIC DNA]</scope>
    <source>
        <strain evidence="1 2">3A-2</strain>
    </source>
</reference>
<evidence type="ECO:0000313" key="2">
    <source>
        <dbReference type="Proteomes" id="UP000250043"/>
    </source>
</evidence>
<sequence length="115" mass="13017">MSVLMANWWVNCILAERKCRSCARVPRHLHRWLTLLAPSQPWAAAIVFLALSCPRRYFQASDLSGRFTSRLVLFLGHCYVDSHEDVALSLNSRFSSRALGSDKGKDIQLSLNCAH</sequence>
<name>A0A8E2DG89_9APHY</name>
<accession>A0A8E2DG89</accession>
<dbReference type="AlphaFoldDB" id="A0A8E2DG89"/>
<protein>
    <submittedName>
        <fullName evidence="1">Uncharacterized protein</fullName>
    </submittedName>
</protein>